<accession>A0A2T5FTS4</accession>
<dbReference type="EMBL" id="NWBU01000018">
    <property type="protein sequence ID" value="PTQ07468.1"/>
    <property type="molecule type" value="Genomic_DNA"/>
</dbReference>
<proteinExistence type="predicted"/>
<keyword evidence="2" id="KW-1185">Reference proteome</keyword>
<organism evidence="1 2">
    <name type="scientific">Sphingomonas oleivorans</name>
    <dbReference type="NCBI Taxonomy" id="1735121"/>
    <lineage>
        <taxon>Bacteria</taxon>
        <taxon>Pseudomonadati</taxon>
        <taxon>Pseudomonadota</taxon>
        <taxon>Alphaproteobacteria</taxon>
        <taxon>Sphingomonadales</taxon>
        <taxon>Sphingomonadaceae</taxon>
        <taxon>Sphingomonas</taxon>
    </lineage>
</organism>
<sequence>MVAFCVLVCTASAVLADPAEKPGALQKGLQQGKNIIDTPARDIGADKIRIPPVLEAAHYDPYGLDGTATCARLVQGVADLNAALGSDFTVMNEKKENAAGKLAEAGGKSLVGGLIPFRGLVREVSGAAPAQRRLNAAIDAGYARRGFLRGIAYARRCRGLGDGS</sequence>
<name>A0A2T5FTS4_9SPHN</name>
<protein>
    <submittedName>
        <fullName evidence="1">Uncharacterized protein</fullName>
    </submittedName>
</protein>
<dbReference type="OrthoDB" id="7211066at2"/>
<reference evidence="1 2" key="1">
    <citation type="submission" date="2017-09" db="EMBL/GenBank/DDBJ databases">
        <title>Sphingomonas panjinensis sp.nov., isolated from oil-contaminated soil.</title>
        <authorList>
            <person name="Wang L."/>
            <person name="Chen L."/>
        </authorList>
    </citation>
    <scope>NUCLEOTIDE SEQUENCE [LARGE SCALE GENOMIC DNA]</scope>
    <source>
        <strain evidence="1 2">FW-11</strain>
    </source>
</reference>
<dbReference type="Proteomes" id="UP000244162">
    <property type="component" value="Unassembled WGS sequence"/>
</dbReference>
<dbReference type="AlphaFoldDB" id="A0A2T5FTS4"/>
<gene>
    <name evidence="1" type="ORF">CLG96_18200</name>
</gene>
<evidence type="ECO:0000313" key="1">
    <source>
        <dbReference type="EMBL" id="PTQ07468.1"/>
    </source>
</evidence>
<comment type="caution">
    <text evidence="1">The sequence shown here is derived from an EMBL/GenBank/DDBJ whole genome shotgun (WGS) entry which is preliminary data.</text>
</comment>
<evidence type="ECO:0000313" key="2">
    <source>
        <dbReference type="Proteomes" id="UP000244162"/>
    </source>
</evidence>